<sequence length="193" mass="22921">MIRFIAIVGKICSGKTTFLNVAKKLGYKVFIADQFINDLYIHSPNFLRIIKEKFGDFVIENNAVSKDKIKQLISLDKSVLTFLESVINDFIKEEFEKNDYDFAELPILKNDVYDFTKYVSQIWNMEINLAERIAFCNKRNVSTQIMEQFDKRNNFNWETMEFFENIKVVNIPLNMRNNSKKIEIFIKKWIKTI</sequence>
<dbReference type="SUPFAM" id="SSF52540">
    <property type="entry name" value="P-loop containing nucleoside triphosphate hydrolases"/>
    <property type="match status" value="1"/>
</dbReference>
<dbReference type="Pfam" id="PF01121">
    <property type="entry name" value="CoaE"/>
    <property type="match status" value="1"/>
</dbReference>
<dbReference type="InterPro" id="IPR001977">
    <property type="entry name" value="Depp_CoAkinase"/>
</dbReference>
<keyword evidence="2" id="KW-0067">ATP-binding</keyword>
<evidence type="ECO:0000256" key="2">
    <source>
        <dbReference type="ARBA" id="ARBA00022840"/>
    </source>
</evidence>
<dbReference type="CDD" id="cd02022">
    <property type="entry name" value="DPCK"/>
    <property type="match status" value="1"/>
</dbReference>
<organism evidence="3 4">
    <name type="scientific">Mycoplasmopsis gallinacea</name>
    <dbReference type="NCBI Taxonomy" id="29556"/>
    <lineage>
        <taxon>Bacteria</taxon>
        <taxon>Bacillati</taxon>
        <taxon>Mycoplasmatota</taxon>
        <taxon>Mycoplasmoidales</taxon>
        <taxon>Metamycoplasmataceae</taxon>
        <taxon>Mycoplasmopsis</taxon>
    </lineage>
</organism>
<evidence type="ECO:0000313" key="3">
    <source>
        <dbReference type="EMBL" id="VEU58942.1"/>
    </source>
</evidence>
<dbReference type="InterPro" id="IPR027417">
    <property type="entry name" value="P-loop_NTPase"/>
</dbReference>
<dbReference type="GO" id="GO:0004140">
    <property type="term" value="F:dephospho-CoA kinase activity"/>
    <property type="evidence" value="ECO:0007669"/>
    <property type="project" value="InterPro"/>
</dbReference>
<gene>
    <name evidence="3" type="ORF">NCTC10183_00734</name>
</gene>
<keyword evidence="1" id="KW-0547">Nucleotide-binding</keyword>
<dbReference type="Gene3D" id="3.40.50.300">
    <property type="entry name" value="P-loop containing nucleotide triphosphate hydrolases"/>
    <property type="match status" value="1"/>
</dbReference>
<proteinExistence type="predicted"/>
<evidence type="ECO:0000313" key="4">
    <source>
        <dbReference type="Proteomes" id="UP000290568"/>
    </source>
</evidence>
<accession>A0A449A3Z6</accession>
<dbReference type="OrthoDB" id="399073at2"/>
<keyword evidence="3" id="KW-0808">Transferase</keyword>
<name>A0A449A3Z6_9BACT</name>
<dbReference type="EMBL" id="LR214950">
    <property type="protein sequence ID" value="VEU58942.1"/>
    <property type="molecule type" value="Genomic_DNA"/>
</dbReference>
<keyword evidence="4" id="KW-1185">Reference proteome</keyword>
<dbReference type="AlphaFoldDB" id="A0A449A3Z6"/>
<evidence type="ECO:0000256" key="1">
    <source>
        <dbReference type="ARBA" id="ARBA00022741"/>
    </source>
</evidence>
<keyword evidence="3" id="KW-0418">Kinase</keyword>
<reference evidence="3 4" key="1">
    <citation type="submission" date="2019-01" db="EMBL/GenBank/DDBJ databases">
        <authorList>
            <consortium name="Pathogen Informatics"/>
        </authorList>
    </citation>
    <scope>NUCLEOTIDE SEQUENCE [LARGE SCALE GENOMIC DNA]</scope>
    <source>
        <strain evidence="3 4">NCTC10183</strain>
    </source>
</reference>
<dbReference type="GO" id="GO:0005524">
    <property type="term" value="F:ATP binding"/>
    <property type="evidence" value="ECO:0007669"/>
    <property type="project" value="UniProtKB-KW"/>
</dbReference>
<protein>
    <submittedName>
        <fullName evidence="3">Dephospho-CoA kinase</fullName>
    </submittedName>
</protein>
<dbReference type="Proteomes" id="UP000290568">
    <property type="component" value="Chromosome"/>
</dbReference>
<dbReference type="RefSeq" id="WP_129620555.1">
    <property type="nucleotide sequence ID" value="NZ_LR214950.1"/>
</dbReference>
<dbReference type="GO" id="GO:0015937">
    <property type="term" value="P:coenzyme A biosynthetic process"/>
    <property type="evidence" value="ECO:0007669"/>
    <property type="project" value="InterPro"/>
</dbReference>